<feature type="transmembrane region" description="Helical" evidence="8">
    <location>
        <begin position="180"/>
        <end position="200"/>
    </location>
</feature>
<dbReference type="CDD" id="cd17346">
    <property type="entry name" value="MFS_DtpA_like"/>
    <property type="match status" value="1"/>
</dbReference>
<feature type="transmembrane region" description="Helical" evidence="8">
    <location>
        <begin position="401"/>
        <end position="423"/>
    </location>
</feature>
<dbReference type="InterPro" id="IPR050171">
    <property type="entry name" value="MFS_Transporters"/>
</dbReference>
<dbReference type="RefSeq" id="WP_092981882.1">
    <property type="nucleotide sequence ID" value="NZ_FOYQ01000001.1"/>
</dbReference>
<evidence type="ECO:0000256" key="5">
    <source>
        <dbReference type="ARBA" id="ARBA00022856"/>
    </source>
</evidence>
<dbReference type="Proteomes" id="UP000199534">
    <property type="component" value="Unassembled WGS sequence"/>
</dbReference>
<evidence type="ECO:0000256" key="2">
    <source>
        <dbReference type="ARBA" id="ARBA00022448"/>
    </source>
</evidence>
<reference evidence="9 10" key="1">
    <citation type="submission" date="2016-10" db="EMBL/GenBank/DDBJ databases">
        <authorList>
            <person name="de Groot N.N."/>
        </authorList>
    </citation>
    <scope>NUCLEOTIDE SEQUENCE [LARGE SCALE GENOMIC DNA]</scope>
    <source>
        <strain evidence="9 10">DSM 21019</strain>
    </source>
</reference>
<keyword evidence="2" id="KW-0813">Transport</keyword>
<evidence type="ECO:0000256" key="1">
    <source>
        <dbReference type="ARBA" id="ARBA00004651"/>
    </source>
</evidence>
<feature type="transmembrane region" description="Helical" evidence="8">
    <location>
        <begin position="342"/>
        <end position="360"/>
    </location>
</feature>
<evidence type="ECO:0000256" key="4">
    <source>
        <dbReference type="ARBA" id="ARBA00022692"/>
    </source>
</evidence>
<evidence type="ECO:0000313" key="9">
    <source>
        <dbReference type="EMBL" id="SFR39290.1"/>
    </source>
</evidence>
<feature type="transmembrane region" description="Helical" evidence="8">
    <location>
        <begin position="152"/>
        <end position="174"/>
    </location>
</feature>
<dbReference type="GO" id="GO:1904680">
    <property type="term" value="F:peptide transmembrane transporter activity"/>
    <property type="evidence" value="ECO:0007669"/>
    <property type="project" value="InterPro"/>
</dbReference>
<evidence type="ECO:0000256" key="3">
    <source>
        <dbReference type="ARBA" id="ARBA00022475"/>
    </source>
</evidence>
<keyword evidence="6 8" id="KW-1133">Transmembrane helix</keyword>
<feature type="transmembrane region" description="Helical" evidence="8">
    <location>
        <begin position="296"/>
        <end position="322"/>
    </location>
</feature>
<feature type="transmembrane region" description="Helical" evidence="8">
    <location>
        <begin position="20"/>
        <end position="46"/>
    </location>
</feature>
<dbReference type="PANTHER" id="PTHR23517:SF15">
    <property type="entry name" value="PROTON-DEPENDENT OLIGOPEPTIDE FAMILY TRANSPORT PROTEIN"/>
    <property type="match status" value="1"/>
</dbReference>
<dbReference type="Gene3D" id="1.20.1250.20">
    <property type="entry name" value="MFS general substrate transporter like domains"/>
    <property type="match status" value="1"/>
</dbReference>
<organism evidence="9 10">
    <name type="scientific">Robiginitalea myxolifaciens</name>
    <dbReference type="NCBI Taxonomy" id="400055"/>
    <lineage>
        <taxon>Bacteria</taxon>
        <taxon>Pseudomonadati</taxon>
        <taxon>Bacteroidota</taxon>
        <taxon>Flavobacteriia</taxon>
        <taxon>Flavobacteriales</taxon>
        <taxon>Flavobacteriaceae</taxon>
        <taxon>Robiginitalea</taxon>
    </lineage>
</organism>
<name>A0A1I6GAX0_9FLAO</name>
<evidence type="ECO:0000256" key="7">
    <source>
        <dbReference type="ARBA" id="ARBA00023136"/>
    </source>
</evidence>
<dbReference type="Pfam" id="PF00854">
    <property type="entry name" value="PTR2"/>
    <property type="match status" value="1"/>
</dbReference>
<dbReference type="SUPFAM" id="SSF103473">
    <property type="entry name" value="MFS general substrate transporter"/>
    <property type="match status" value="1"/>
</dbReference>
<feature type="transmembrane region" description="Helical" evidence="8">
    <location>
        <begin position="372"/>
        <end position="389"/>
    </location>
</feature>
<keyword evidence="10" id="KW-1185">Reference proteome</keyword>
<comment type="subcellular location">
    <subcellularLocation>
        <location evidence="1">Cell membrane</location>
        <topology evidence="1">Multi-pass membrane protein</topology>
    </subcellularLocation>
</comment>
<dbReference type="InterPro" id="IPR000109">
    <property type="entry name" value="POT_fam"/>
</dbReference>
<keyword evidence="5" id="KW-0571">Peptide transport</keyword>
<keyword evidence="7 8" id="KW-0472">Membrane</keyword>
<protein>
    <submittedName>
        <fullName evidence="9">Proton-dependent oligopeptide transporter, POT family</fullName>
    </submittedName>
</protein>
<feature type="transmembrane region" description="Helical" evidence="8">
    <location>
        <begin position="482"/>
        <end position="503"/>
    </location>
</feature>
<dbReference type="STRING" id="400055.SAMN04490243_1503"/>
<evidence type="ECO:0000313" key="10">
    <source>
        <dbReference type="Proteomes" id="UP000199534"/>
    </source>
</evidence>
<feature type="transmembrane region" description="Helical" evidence="8">
    <location>
        <begin position="228"/>
        <end position="246"/>
    </location>
</feature>
<feature type="transmembrane region" description="Helical" evidence="8">
    <location>
        <begin position="435"/>
        <end position="456"/>
    </location>
</feature>
<dbReference type="NCBIfam" id="TIGR00924">
    <property type="entry name" value="yjdL_sub1_fam"/>
    <property type="match status" value="1"/>
</dbReference>
<keyword evidence="5" id="KW-0653">Protein transport</keyword>
<dbReference type="InterPro" id="IPR005279">
    <property type="entry name" value="Dipep/tripep_permease"/>
</dbReference>
<evidence type="ECO:0000256" key="8">
    <source>
        <dbReference type="SAM" id="Phobius"/>
    </source>
</evidence>
<dbReference type="EMBL" id="FOYQ01000001">
    <property type="protein sequence ID" value="SFR39290.1"/>
    <property type="molecule type" value="Genomic_DNA"/>
</dbReference>
<dbReference type="PANTHER" id="PTHR23517">
    <property type="entry name" value="RESISTANCE PROTEIN MDTM, PUTATIVE-RELATED-RELATED"/>
    <property type="match status" value="1"/>
</dbReference>
<proteinExistence type="predicted"/>
<dbReference type="GO" id="GO:0015833">
    <property type="term" value="P:peptide transport"/>
    <property type="evidence" value="ECO:0007669"/>
    <property type="project" value="UniProtKB-KW"/>
</dbReference>
<keyword evidence="4 8" id="KW-0812">Transmembrane</keyword>
<feature type="transmembrane region" description="Helical" evidence="8">
    <location>
        <begin position="266"/>
        <end position="284"/>
    </location>
</feature>
<evidence type="ECO:0000256" key="6">
    <source>
        <dbReference type="ARBA" id="ARBA00022989"/>
    </source>
</evidence>
<feature type="transmembrane region" description="Helical" evidence="8">
    <location>
        <begin position="58"/>
        <end position="79"/>
    </location>
</feature>
<feature type="transmembrane region" description="Helical" evidence="8">
    <location>
        <begin position="114"/>
        <end position="140"/>
    </location>
</feature>
<feature type="transmembrane region" description="Helical" evidence="8">
    <location>
        <begin position="91"/>
        <end position="108"/>
    </location>
</feature>
<sequence length="511" mass="56114">MQTTPDVSDQQQMFGHPKGLFYLFFAELWERFSFYGMRALLTLYMVNVIYEKLVERDYATAAVYASYGSLVYASTVVGGRISDSILGMRKSIFLGGILMAIGHFVLAIEHNIAFFLALSFIIVGNGFFKPNISTFVGTLYKDGDPKKDSGFTIFYMGINIGGWVAPLLCGWLAAKYGWHYGFGLAGIGMLTGLIFFWSGIRKGVFGDRGLPPDNGSVDKKVAGIKQGTLVPILAVLAAPLIAYLLSSYQSLGGEGSFLEGTNIVNLLFYFIGFAVLGYMAYIMISATPDERKKLFAAVLFTFFMTIFWGFHELSGSVITLFASRNVDLEGIMTAAQTNSLNSMWIIILAIPISMMWTWLTKRKMNPRTPYKFGLGLLFAGISFYILAISDGSANEAGLVPFSYLLLMYFLISVGELFMSPVGLSKMTDLAPKRIIAFIMGVWFLSSAFAFQVVGFIGKQLAIESTDANIGGFDTLTVYTDGFMLIAKYALGAGIIVLIASPLIKRLMGKVH</sequence>
<dbReference type="GO" id="GO:0005886">
    <property type="term" value="C:plasma membrane"/>
    <property type="evidence" value="ECO:0007669"/>
    <property type="project" value="UniProtKB-SubCell"/>
</dbReference>
<dbReference type="OrthoDB" id="9772725at2"/>
<accession>A0A1I6GAX0</accession>
<keyword evidence="3" id="KW-1003">Cell membrane</keyword>
<dbReference type="InterPro" id="IPR036259">
    <property type="entry name" value="MFS_trans_sf"/>
</dbReference>
<dbReference type="AlphaFoldDB" id="A0A1I6GAX0"/>
<gene>
    <name evidence="9" type="ORF">SAMN04490243_1503</name>
</gene>